<evidence type="ECO:0000256" key="5">
    <source>
        <dbReference type="SAM" id="MobiDB-lite"/>
    </source>
</evidence>
<dbReference type="EMBL" id="KZ819323">
    <property type="protein sequence ID" value="PWN22269.1"/>
    <property type="molecule type" value="Genomic_DNA"/>
</dbReference>
<sequence>MASLRSTPSTLLARSRPRGVKAASLIFAPCGRSLAHVADHHHPSTSADASSVRVKPFLLEDLVAEGTSEEKLPQFVLSRKAGFLPRQTPLEHLPKQFETLDSLLKRMTIRQYDANGKQSGDGLLAKGEFGDAVQRELKLGGIEDKAVNQAIASGNQQLLSALFRDYCFATSAYLLEPTDQSYRKTGFYSPGRDHLPAQLAVPLTKLADALGHQPFMEYASSYALVNYKFRDPAYTGGEAGRYSFDNMDLIRSFEDPYGSERGFILVHIVMVSFSGQALSATEDALVAAGERDLVRFEEAMSRLLDTYRKINIAMETMWARSKPSDYLKFRSFIFGTAPKEGNPMFPKGVVYEGTGDKTARYFRGESGANDSLVPLLDNLLEITAALPANELTKTLRDFRSYRPKTQREYLESLEARATAAGVKDFALGPAGSAKAKALYLLMVDQVREFRNRHWMFAREYIIKQTTFEYATGGSKMLSYLPHNLGVVLSFLDESYAAFTHKDDAELKARGEHKLLDEVHEAGKRAGVQHRVLLREVEKLKQDAEAKEKEGDPLYKGRGMLGEQRDDGRGWVGADGVG</sequence>
<evidence type="ECO:0000313" key="7">
    <source>
        <dbReference type="Proteomes" id="UP000245942"/>
    </source>
</evidence>
<dbReference type="RefSeq" id="XP_025349429.1">
    <property type="nucleotide sequence ID" value="XM_025490213.1"/>
</dbReference>
<keyword evidence="3 4" id="KW-0408">Iron</keyword>
<evidence type="ECO:0000256" key="4">
    <source>
        <dbReference type="PIRSR" id="PIRSR600898-1"/>
    </source>
</evidence>
<evidence type="ECO:0000256" key="3">
    <source>
        <dbReference type="ARBA" id="ARBA00023004"/>
    </source>
</evidence>
<feature type="binding site" description="proximal binding residue" evidence="4">
    <location>
        <position position="453"/>
    </location>
    <ligand>
        <name>heme b</name>
        <dbReference type="ChEBI" id="CHEBI:60344"/>
    </ligand>
    <ligandPart>
        <name>Fe</name>
        <dbReference type="ChEBI" id="CHEBI:18248"/>
    </ligandPart>
</feature>
<proteinExistence type="inferred from homology"/>
<gene>
    <name evidence="6" type="ORF">BCV69DRAFT_246542</name>
</gene>
<accession>A0A316UAT5</accession>
<keyword evidence="4" id="KW-0349">Heme</keyword>
<dbReference type="SUPFAM" id="SSF140959">
    <property type="entry name" value="Indolic compounds 2,3-dioxygenase-like"/>
    <property type="match status" value="1"/>
</dbReference>
<reference evidence="6 7" key="1">
    <citation type="journal article" date="2018" name="Mol. Biol. Evol.">
        <title>Broad Genomic Sampling Reveals a Smut Pathogenic Ancestry of the Fungal Clade Ustilaginomycotina.</title>
        <authorList>
            <person name="Kijpornyongpan T."/>
            <person name="Mondo S.J."/>
            <person name="Barry K."/>
            <person name="Sandor L."/>
            <person name="Lee J."/>
            <person name="Lipzen A."/>
            <person name="Pangilinan J."/>
            <person name="LaButti K."/>
            <person name="Hainaut M."/>
            <person name="Henrissat B."/>
            <person name="Grigoriev I.V."/>
            <person name="Spatafora J.W."/>
            <person name="Aime M.C."/>
        </authorList>
    </citation>
    <scope>NUCLEOTIDE SEQUENCE [LARGE SCALE GENOMIC DNA]</scope>
    <source>
        <strain evidence="6 7">MCA 4718</strain>
    </source>
</reference>
<evidence type="ECO:0000256" key="2">
    <source>
        <dbReference type="ARBA" id="ARBA00022723"/>
    </source>
</evidence>
<dbReference type="Pfam" id="PF01231">
    <property type="entry name" value="IDO"/>
    <property type="match status" value="1"/>
</dbReference>
<feature type="compositionally biased region" description="Basic and acidic residues" evidence="5">
    <location>
        <begin position="543"/>
        <end position="554"/>
    </location>
</feature>
<keyword evidence="2 4" id="KW-0479">Metal-binding</keyword>
<dbReference type="GO" id="GO:0019441">
    <property type="term" value="P:L-tryptophan catabolic process to kynurenine"/>
    <property type="evidence" value="ECO:0007669"/>
    <property type="project" value="InterPro"/>
</dbReference>
<name>A0A316UAT5_9BASI</name>
<dbReference type="PANTHER" id="PTHR28657:SF3">
    <property type="entry name" value="INDOLEAMINE 2,3-DIOXYGENASE"/>
    <property type="match status" value="1"/>
</dbReference>
<dbReference type="STRING" id="1684307.A0A316UAT5"/>
<evidence type="ECO:0000313" key="6">
    <source>
        <dbReference type="EMBL" id="PWN22269.1"/>
    </source>
</evidence>
<dbReference type="Gene3D" id="1.20.58.480">
    <property type="match status" value="1"/>
</dbReference>
<dbReference type="GeneID" id="37011947"/>
<dbReference type="InterPro" id="IPR000898">
    <property type="entry name" value="Indolamine_dOase"/>
</dbReference>
<dbReference type="GO" id="GO:0016702">
    <property type="term" value="F:oxidoreductase activity, acting on single donors with incorporation of molecular oxygen, incorporation of two atoms of oxygen"/>
    <property type="evidence" value="ECO:0007669"/>
    <property type="project" value="UniProtKB-ARBA"/>
</dbReference>
<dbReference type="OrthoDB" id="10262710at2759"/>
<dbReference type="InterPro" id="IPR037217">
    <property type="entry name" value="Trp/Indoleamine_2_3_dOase-like"/>
</dbReference>
<dbReference type="PANTHER" id="PTHR28657">
    <property type="entry name" value="INDOLEAMINE 2,3-DIOXYGENASE"/>
    <property type="match status" value="1"/>
</dbReference>
<evidence type="ECO:0000256" key="1">
    <source>
        <dbReference type="ARBA" id="ARBA00007119"/>
    </source>
</evidence>
<dbReference type="GO" id="GO:0046872">
    <property type="term" value="F:metal ion binding"/>
    <property type="evidence" value="ECO:0007669"/>
    <property type="project" value="UniProtKB-KW"/>
</dbReference>
<dbReference type="GO" id="GO:0020037">
    <property type="term" value="F:heme binding"/>
    <property type="evidence" value="ECO:0007669"/>
    <property type="project" value="InterPro"/>
</dbReference>
<comment type="similarity">
    <text evidence="1">Belongs to the indoleamine 2,3-dioxygenase family.</text>
</comment>
<dbReference type="Proteomes" id="UP000245942">
    <property type="component" value="Unassembled WGS sequence"/>
</dbReference>
<protein>
    <submittedName>
        <fullName evidence="6">Uncharacterized protein</fullName>
    </submittedName>
</protein>
<organism evidence="6 7">
    <name type="scientific">Pseudomicrostroma glucosiphilum</name>
    <dbReference type="NCBI Taxonomy" id="1684307"/>
    <lineage>
        <taxon>Eukaryota</taxon>
        <taxon>Fungi</taxon>
        <taxon>Dikarya</taxon>
        <taxon>Basidiomycota</taxon>
        <taxon>Ustilaginomycotina</taxon>
        <taxon>Exobasidiomycetes</taxon>
        <taxon>Microstromatales</taxon>
        <taxon>Microstromatales incertae sedis</taxon>
        <taxon>Pseudomicrostroma</taxon>
    </lineage>
</organism>
<keyword evidence="7" id="KW-1185">Reference proteome</keyword>
<feature type="region of interest" description="Disordered" evidence="5">
    <location>
        <begin position="543"/>
        <end position="577"/>
    </location>
</feature>
<dbReference type="AlphaFoldDB" id="A0A316UAT5"/>